<accession>A0ACB9BTK3</accession>
<protein>
    <submittedName>
        <fullName evidence="1">Uncharacterized protein</fullName>
    </submittedName>
</protein>
<dbReference type="EMBL" id="CM042039">
    <property type="protein sequence ID" value="KAI3725336.1"/>
    <property type="molecule type" value="Genomic_DNA"/>
</dbReference>
<evidence type="ECO:0000313" key="1">
    <source>
        <dbReference type="EMBL" id="KAI3725336.1"/>
    </source>
</evidence>
<name>A0ACB9BTK3_9ASTR</name>
<dbReference type="Proteomes" id="UP001056120">
    <property type="component" value="Linkage Group LG22"/>
</dbReference>
<keyword evidence="2" id="KW-1185">Reference proteome</keyword>
<comment type="caution">
    <text evidence="1">The sequence shown here is derived from an EMBL/GenBank/DDBJ whole genome shotgun (WGS) entry which is preliminary data.</text>
</comment>
<reference evidence="2" key="1">
    <citation type="journal article" date="2022" name="Mol. Ecol. Resour.">
        <title>The genomes of chicory, endive, great burdock and yacon provide insights into Asteraceae palaeo-polyploidization history and plant inulin production.</title>
        <authorList>
            <person name="Fan W."/>
            <person name="Wang S."/>
            <person name="Wang H."/>
            <person name="Wang A."/>
            <person name="Jiang F."/>
            <person name="Liu H."/>
            <person name="Zhao H."/>
            <person name="Xu D."/>
            <person name="Zhang Y."/>
        </authorList>
    </citation>
    <scope>NUCLEOTIDE SEQUENCE [LARGE SCALE GENOMIC DNA]</scope>
    <source>
        <strain evidence="2">cv. Yunnan</strain>
    </source>
</reference>
<organism evidence="1 2">
    <name type="scientific">Smallanthus sonchifolius</name>
    <dbReference type="NCBI Taxonomy" id="185202"/>
    <lineage>
        <taxon>Eukaryota</taxon>
        <taxon>Viridiplantae</taxon>
        <taxon>Streptophyta</taxon>
        <taxon>Embryophyta</taxon>
        <taxon>Tracheophyta</taxon>
        <taxon>Spermatophyta</taxon>
        <taxon>Magnoliopsida</taxon>
        <taxon>eudicotyledons</taxon>
        <taxon>Gunneridae</taxon>
        <taxon>Pentapetalae</taxon>
        <taxon>asterids</taxon>
        <taxon>campanulids</taxon>
        <taxon>Asterales</taxon>
        <taxon>Asteraceae</taxon>
        <taxon>Asteroideae</taxon>
        <taxon>Heliantheae alliance</taxon>
        <taxon>Millerieae</taxon>
        <taxon>Smallanthus</taxon>
    </lineage>
</organism>
<sequence>MLSGKIEKLKNSHFVVKHYKSVVRQVNGLGLATNVIPPPVSGKFINGLIDIDLSCLDESSSQDDSSNKDDSSSKADSASDEFFSDEGSENTNSEGVISEELIGEHKVVKNIVTNRDNCILTKPETVDSNDKLKLMLYGDFQTIKPVPDLDHLGKKFHKNINKYYTQGPCYVHQTTIGTPKAESSASKCRELYRRIHKDKQTCFHYSKVGHILVNCPDKNQGKWKIVPQQAASPRTPLAKSFVPKREKKLAKPSVSISGSTPTGEKSVVKLSKPQRRGRNKRLRKQEQLAGSQPGEASTSSPGVDEDKPSVPGYPKGTISNRWYVDSGCSRQMTGNMALLQDVKPFRGGYVAFAGEKGGSITCQGVVTSQLLRAAEA</sequence>
<evidence type="ECO:0000313" key="2">
    <source>
        <dbReference type="Proteomes" id="UP001056120"/>
    </source>
</evidence>
<reference evidence="1 2" key="2">
    <citation type="journal article" date="2022" name="Mol. Ecol. Resour.">
        <title>The genomes of chicory, endive, great burdock and yacon provide insights into Asteraceae paleo-polyploidization history and plant inulin production.</title>
        <authorList>
            <person name="Fan W."/>
            <person name="Wang S."/>
            <person name="Wang H."/>
            <person name="Wang A."/>
            <person name="Jiang F."/>
            <person name="Liu H."/>
            <person name="Zhao H."/>
            <person name="Xu D."/>
            <person name="Zhang Y."/>
        </authorList>
    </citation>
    <scope>NUCLEOTIDE SEQUENCE [LARGE SCALE GENOMIC DNA]</scope>
    <source>
        <strain evidence="2">cv. Yunnan</strain>
        <tissue evidence="1">Leaves</tissue>
    </source>
</reference>
<gene>
    <name evidence="1" type="ORF">L1987_65122</name>
</gene>
<proteinExistence type="predicted"/>